<dbReference type="PATRIC" id="fig|1227456.3.peg.920"/>
<feature type="region of interest" description="Disordered" evidence="1">
    <location>
        <begin position="128"/>
        <end position="147"/>
    </location>
</feature>
<dbReference type="RefSeq" id="WP_005040487.1">
    <property type="nucleotide sequence ID" value="NZ_AOME01000017.1"/>
</dbReference>
<dbReference type="AlphaFoldDB" id="M0NAJ3"/>
<organism evidence="2 3">
    <name type="scientific">Halococcus salifodinae DSM 8989</name>
    <dbReference type="NCBI Taxonomy" id="1227456"/>
    <lineage>
        <taxon>Archaea</taxon>
        <taxon>Methanobacteriati</taxon>
        <taxon>Methanobacteriota</taxon>
        <taxon>Stenosarchaea group</taxon>
        <taxon>Halobacteria</taxon>
        <taxon>Halobacteriales</taxon>
        <taxon>Halococcaceae</taxon>
        <taxon>Halococcus</taxon>
    </lineage>
</organism>
<evidence type="ECO:0000256" key="1">
    <source>
        <dbReference type="SAM" id="MobiDB-lite"/>
    </source>
</evidence>
<dbReference type="OrthoDB" id="215442at2157"/>
<name>M0NAJ3_9EURY</name>
<proteinExistence type="predicted"/>
<evidence type="ECO:0000313" key="3">
    <source>
        <dbReference type="Proteomes" id="UP000011625"/>
    </source>
</evidence>
<comment type="caution">
    <text evidence="2">The sequence shown here is derived from an EMBL/GenBank/DDBJ whole genome shotgun (WGS) entry which is preliminary data.</text>
</comment>
<dbReference type="EMBL" id="AOME01000017">
    <property type="protein sequence ID" value="EMA54896.1"/>
    <property type="molecule type" value="Genomic_DNA"/>
</dbReference>
<accession>M0NAJ3</accession>
<feature type="compositionally biased region" description="Basic and acidic residues" evidence="1">
    <location>
        <begin position="1"/>
        <end position="16"/>
    </location>
</feature>
<keyword evidence="3" id="KW-1185">Reference proteome</keyword>
<feature type="region of interest" description="Disordered" evidence="1">
    <location>
        <begin position="1"/>
        <end position="27"/>
    </location>
</feature>
<dbReference type="STRING" id="1227456.C450_04443"/>
<protein>
    <submittedName>
        <fullName evidence="2">Uncharacterized protein</fullName>
    </submittedName>
</protein>
<gene>
    <name evidence="2" type="ORF">C450_04443</name>
</gene>
<dbReference type="Proteomes" id="UP000011625">
    <property type="component" value="Unassembled WGS sequence"/>
</dbReference>
<evidence type="ECO:0000313" key="2">
    <source>
        <dbReference type="EMBL" id="EMA54896.1"/>
    </source>
</evidence>
<sequence length="147" mass="16760">MSHDTRRKPPVEEPSRHQHPAAETVAHLSKTTYQQRVETLAERILPRLADDSGTLQTVNYDRVLGQLRVIERMSFDNPFSVLEHSEYELDGFDWERVNSKHPVQGLAEQARRLVAGDVQARLLELVAAENETHRPSRSRSNGGQGQR</sequence>
<reference evidence="2 3" key="1">
    <citation type="journal article" date="2014" name="PLoS Genet.">
        <title>Phylogenetically driven sequencing of extremely halophilic archaea reveals strategies for static and dynamic osmo-response.</title>
        <authorList>
            <person name="Becker E.A."/>
            <person name="Seitzer P.M."/>
            <person name="Tritt A."/>
            <person name="Larsen D."/>
            <person name="Krusor M."/>
            <person name="Yao A.I."/>
            <person name="Wu D."/>
            <person name="Madern D."/>
            <person name="Eisen J.A."/>
            <person name="Darling A.E."/>
            <person name="Facciotti M.T."/>
        </authorList>
    </citation>
    <scope>NUCLEOTIDE SEQUENCE [LARGE SCALE GENOMIC DNA]</scope>
    <source>
        <strain evidence="2 3">DSM 8989</strain>
    </source>
</reference>